<keyword evidence="1" id="KW-0808">Transferase</keyword>
<dbReference type="Proteomes" id="UP001165488">
    <property type="component" value="Unassembled WGS sequence"/>
</dbReference>
<name>A0ABS9UIS1_9BACT</name>
<organism evidence="2 3">
    <name type="scientific">Belliella calami</name>
    <dbReference type="NCBI Taxonomy" id="2923436"/>
    <lineage>
        <taxon>Bacteria</taxon>
        <taxon>Pseudomonadati</taxon>
        <taxon>Bacteroidota</taxon>
        <taxon>Cytophagia</taxon>
        <taxon>Cytophagales</taxon>
        <taxon>Cyclobacteriaceae</taxon>
        <taxon>Belliella</taxon>
    </lineage>
</organism>
<gene>
    <name evidence="2" type="ORF">MM236_00880</name>
</gene>
<proteinExistence type="predicted"/>
<evidence type="ECO:0000313" key="3">
    <source>
        <dbReference type="Proteomes" id="UP001165488"/>
    </source>
</evidence>
<dbReference type="Pfam" id="PF04488">
    <property type="entry name" value="Gly_transf_sug"/>
    <property type="match status" value="1"/>
</dbReference>
<dbReference type="InterPro" id="IPR029044">
    <property type="entry name" value="Nucleotide-diphossugar_trans"/>
</dbReference>
<dbReference type="InterPro" id="IPR007577">
    <property type="entry name" value="GlycoTrfase_DXD_sugar-bd_CS"/>
</dbReference>
<protein>
    <submittedName>
        <fullName evidence="2">Mannosyltransferase</fullName>
    </submittedName>
</protein>
<comment type="caution">
    <text evidence="2">The sequence shown here is derived from an EMBL/GenBank/DDBJ whole genome shotgun (WGS) entry which is preliminary data.</text>
</comment>
<dbReference type="GO" id="GO:0016757">
    <property type="term" value="F:glycosyltransferase activity"/>
    <property type="evidence" value="ECO:0007669"/>
    <property type="project" value="UniProtKB-KW"/>
</dbReference>
<dbReference type="PANTHER" id="PTHR32385:SF15">
    <property type="entry name" value="INOSITOL PHOSPHOCERAMIDE MANNOSYLTRANSFERASE 1"/>
    <property type="match status" value="1"/>
</dbReference>
<dbReference type="EMBL" id="JAKZGS010000001">
    <property type="protein sequence ID" value="MCH7396514.1"/>
    <property type="molecule type" value="Genomic_DNA"/>
</dbReference>
<dbReference type="SUPFAM" id="SSF53448">
    <property type="entry name" value="Nucleotide-diphospho-sugar transferases"/>
    <property type="match status" value="1"/>
</dbReference>
<keyword evidence="2" id="KW-0328">Glycosyltransferase</keyword>
<reference evidence="2" key="1">
    <citation type="submission" date="2022-03" db="EMBL/GenBank/DDBJ databases">
        <title>De novo assembled genomes of Belliella spp. (Cyclobacteriaceae) strains.</title>
        <authorList>
            <person name="Szabo A."/>
            <person name="Korponai K."/>
            <person name="Felfoldi T."/>
        </authorList>
    </citation>
    <scope>NUCLEOTIDE SEQUENCE</scope>
    <source>
        <strain evidence="2">DSM 107340</strain>
    </source>
</reference>
<evidence type="ECO:0000313" key="2">
    <source>
        <dbReference type="EMBL" id="MCH7396514.1"/>
    </source>
</evidence>
<dbReference type="Gene3D" id="3.90.550.20">
    <property type="match status" value="1"/>
</dbReference>
<sequence>MSPLEKRCMASWKKYCPDFQIKLWNENNFDVNYCEFTSEAYKLGKYAFVSDVARLYALQQEGGIYMDTDMLLLKPFPENLLEKMVFVGKETPKFLNAAVIGSESNTLFLEKGLQFYSNLTFGEKRILIPQVMNEIYSKMIESLGGDNNQLCVLDKIYFYPLPYKLRNFHWNNFIEEETIAVHLWSASWHSSSKGNYLNQLTKKLKYWISKYYIPKSFLKYAQDN</sequence>
<dbReference type="PANTHER" id="PTHR32385">
    <property type="entry name" value="MANNOSYL PHOSPHORYLINOSITOL CERAMIDE SYNTHASE"/>
    <property type="match status" value="1"/>
</dbReference>
<dbReference type="InterPro" id="IPR051706">
    <property type="entry name" value="Glycosyltransferase_domain"/>
</dbReference>
<evidence type="ECO:0000256" key="1">
    <source>
        <dbReference type="ARBA" id="ARBA00022679"/>
    </source>
</evidence>
<keyword evidence="3" id="KW-1185">Reference proteome</keyword>
<accession>A0ABS9UIS1</accession>